<organism evidence="2 3">
    <name type="scientific">Corynebacterium lizhenjunii</name>
    <dbReference type="NCBI Taxonomy" id="2709394"/>
    <lineage>
        <taxon>Bacteria</taxon>
        <taxon>Bacillati</taxon>
        <taxon>Actinomycetota</taxon>
        <taxon>Actinomycetes</taxon>
        <taxon>Mycobacteriales</taxon>
        <taxon>Corynebacteriaceae</taxon>
        <taxon>Corynebacterium</taxon>
    </lineage>
</organism>
<reference evidence="2 3" key="1">
    <citation type="submission" date="2020-11" db="EMBL/GenBank/DDBJ databases">
        <title>Corynebacterium sp. ZJ-599.</title>
        <authorList>
            <person name="Zhou J."/>
        </authorList>
    </citation>
    <scope>NUCLEOTIDE SEQUENCE [LARGE SCALE GENOMIC DNA]</scope>
    <source>
        <strain evidence="2 3">ZJ-599</strain>
    </source>
</reference>
<dbReference type="Proteomes" id="UP000594681">
    <property type="component" value="Chromosome"/>
</dbReference>
<keyword evidence="1" id="KW-1133">Transmembrane helix</keyword>
<keyword evidence="1" id="KW-0812">Transmembrane</keyword>
<feature type="transmembrane region" description="Helical" evidence="1">
    <location>
        <begin position="77"/>
        <end position="96"/>
    </location>
</feature>
<sequence length="150" mass="15680">MTTFAIALHAIAAVALIGPVMVATSMFPAQLAQGNVGALTILHRITNTYGLISALVPILGVAVFLSDLSTYGRQGQFHASILLAVIAWALLLFVVVPKQKAALTALGVESAESADAPSAPASLDKSRSQLAMFSGIFNLLWILCAVLMFI</sequence>
<dbReference type="EMBL" id="CP064954">
    <property type="protein sequence ID" value="QPK79960.1"/>
    <property type="molecule type" value="Genomic_DNA"/>
</dbReference>
<dbReference type="RefSeq" id="WP_165009009.1">
    <property type="nucleotide sequence ID" value="NZ_CP064954.1"/>
</dbReference>
<evidence type="ECO:0000313" key="2">
    <source>
        <dbReference type="EMBL" id="QPK79960.1"/>
    </source>
</evidence>
<keyword evidence="3" id="KW-1185">Reference proteome</keyword>
<name>A0A7T0KH20_9CORY</name>
<evidence type="ECO:0000313" key="3">
    <source>
        <dbReference type="Proteomes" id="UP000594681"/>
    </source>
</evidence>
<accession>A0A7T0KH20</accession>
<feature type="transmembrane region" description="Helical" evidence="1">
    <location>
        <begin position="130"/>
        <end position="149"/>
    </location>
</feature>
<protein>
    <submittedName>
        <fullName evidence="2">DUF2269 domain-containing protein</fullName>
    </submittedName>
</protein>
<dbReference type="AlphaFoldDB" id="A0A7T0KH20"/>
<keyword evidence="1" id="KW-0472">Membrane</keyword>
<feature type="transmembrane region" description="Helical" evidence="1">
    <location>
        <begin position="44"/>
        <end position="65"/>
    </location>
</feature>
<evidence type="ECO:0000256" key="1">
    <source>
        <dbReference type="SAM" id="Phobius"/>
    </source>
</evidence>
<gene>
    <name evidence="2" type="ORF">G7Y31_04510</name>
</gene>
<dbReference type="KEGG" id="cliz:G7Y31_04510"/>
<proteinExistence type="predicted"/>